<keyword evidence="3 6" id="KW-0812">Transmembrane</keyword>
<dbReference type="Proteomes" id="UP000294513">
    <property type="component" value="Unassembled WGS sequence"/>
</dbReference>
<gene>
    <name evidence="7" type="ORF">E1298_35175</name>
</gene>
<feature type="transmembrane region" description="Helical" evidence="6">
    <location>
        <begin position="174"/>
        <end position="194"/>
    </location>
</feature>
<dbReference type="Gene3D" id="1.20.1740.10">
    <property type="entry name" value="Amino acid/polyamine transporter I"/>
    <property type="match status" value="1"/>
</dbReference>
<evidence type="ECO:0000256" key="5">
    <source>
        <dbReference type="ARBA" id="ARBA00023136"/>
    </source>
</evidence>
<feature type="transmembrane region" description="Helical" evidence="6">
    <location>
        <begin position="355"/>
        <end position="373"/>
    </location>
</feature>
<feature type="transmembrane region" description="Helical" evidence="6">
    <location>
        <begin position="291"/>
        <end position="317"/>
    </location>
</feature>
<dbReference type="InterPro" id="IPR002293">
    <property type="entry name" value="AA/rel_permease1"/>
</dbReference>
<feature type="transmembrane region" description="Helical" evidence="6">
    <location>
        <begin position="379"/>
        <end position="407"/>
    </location>
</feature>
<accession>A0A4R5APF2</accession>
<feature type="transmembrane region" description="Helical" evidence="6">
    <location>
        <begin position="214"/>
        <end position="230"/>
    </location>
</feature>
<dbReference type="InterPro" id="IPR050367">
    <property type="entry name" value="APC_superfamily"/>
</dbReference>
<dbReference type="AlphaFoldDB" id="A0A4R5APF2"/>
<dbReference type="GO" id="GO:0022857">
    <property type="term" value="F:transmembrane transporter activity"/>
    <property type="evidence" value="ECO:0007669"/>
    <property type="project" value="InterPro"/>
</dbReference>
<dbReference type="EMBL" id="SMKU01000278">
    <property type="protein sequence ID" value="TDD72192.1"/>
    <property type="molecule type" value="Genomic_DNA"/>
</dbReference>
<reference evidence="7 8" key="1">
    <citation type="submission" date="2019-03" db="EMBL/GenBank/DDBJ databases">
        <title>Draft genome sequences of novel Actinobacteria.</title>
        <authorList>
            <person name="Sahin N."/>
            <person name="Ay H."/>
            <person name="Saygin H."/>
        </authorList>
    </citation>
    <scope>NUCLEOTIDE SEQUENCE [LARGE SCALE GENOMIC DNA]</scope>
    <source>
        <strain evidence="7 8">H3C3</strain>
    </source>
</reference>
<keyword evidence="4 6" id="KW-1133">Transmembrane helix</keyword>
<dbReference type="GO" id="GO:0005886">
    <property type="term" value="C:plasma membrane"/>
    <property type="evidence" value="ECO:0007669"/>
    <property type="project" value="UniProtKB-SubCell"/>
</dbReference>
<organism evidence="7 8">
    <name type="scientific">Actinomadura rubrisoli</name>
    <dbReference type="NCBI Taxonomy" id="2530368"/>
    <lineage>
        <taxon>Bacteria</taxon>
        <taxon>Bacillati</taxon>
        <taxon>Actinomycetota</taxon>
        <taxon>Actinomycetes</taxon>
        <taxon>Streptosporangiales</taxon>
        <taxon>Thermomonosporaceae</taxon>
        <taxon>Actinomadura</taxon>
    </lineage>
</organism>
<evidence type="ECO:0000256" key="1">
    <source>
        <dbReference type="ARBA" id="ARBA00004651"/>
    </source>
</evidence>
<evidence type="ECO:0000256" key="6">
    <source>
        <dbReference type="SAM" id="Phobius"/>
    </source>
</evidence>
<keyword evidence="5 6" id="KW-0472">Membrane</keyword>
<feature type="transmembrane region" description="Helical" evidence="6">
    <location>
        <begin position="251"/>
        <end position="271"/>
    </location>
</feature>
<name>A0A4R5APF2_9ACTN</name>
<keyword evidence="8" id="KW-1185">Reference proteome</keyword>
<evidence type="ECO:0000256" key="2">
    <source>
        <dbReference type="ARBA" id="ARBA00022475"/>
    </source>
</evidence>
<dbReference type="Pfam" id="PF13520">
    <property type="entry name" value="AA_permease_2"/>
    <property type="match status" value="1"/>
</dbReference>
<evidence type="ECO:0000256" key="4">
    <source>
        <dbReference type="ARBA" id="ARBA00022989"/>
    </source>
</evidence>
<evidence type="ECO:0000313" key="7">
    <source>
        <dbReference type="EMBL" id="TDD72192.1"/>
    </source>
</evidence>
<dbReference type="OrthoDB" id="137613at2"/>
<dbReference type="PIRSF" id="PIRSF006060">
    <property type="entry name" value="AA_transporter"/>
    <property type="match status" value="1"/>
</dbReference>
<feature type="transmembrane region" description="Helical" evidence="6">
    <location>
        <begin position="59"/>
        <end position="80"/>
    </location>
</feature>
<dbReference type="PANTHER" id="PTHR42770">
    <property type="entry name" value="AMINO ACID TRANSPORTER-RELATED"/>
    <property type="match status" value="1"/>
</dbReference>
<keyword evidence="2" id="KW-1003">Cell membrane</keyword>
<feature type="transmembrane region" description="Helical" evidence="6">
    <location>
        <begin position="455"/>
        <end position="476"/>
    </location>
</feature>
<feature type="transmembrane region" description="Helical" evidence="6">
    <location>
        <begin position="148"/>
        <end position="167"/>
    </location>
</feature>
<proteinExistence type="predicted"/>
<feature type="transmembrane region" description="Helical" evidence="6">
    <location>
        <begin position="419"/>
        <end position="443"/>
    </location>
</feature>
<comment type="caution">
    <text evidence="7">The sequence shown here is derived from an EMBL/GenBank/DDBJ whole genome shotgun (WGS) entry which is preliminary data.</text>
</comment>
<protein>
    <submittedName>
        <fullName evidence="7">APC family permease</fullName>
    </submittedName>
</protein>
<dbReference type="PANTHER" id="PTHR42770:SF16">
    <property type="entry name" value="AMINO ACID PERMEASE"/>
    <property type="match status" value="1"/>
</dbReference>
<feature type="transmembrane region" description="Helical" evidence="6">
    <location>
        <begin position="101"/>
        <end position="128"/>
    </location>
</feature>
<sequence>MMTDQAMVPRSKADSSSALAKNRLGSVALVFFVLSAAAPLASTAGGTSTGWAVTGVTQIPLAFVVTAVLLLVFVVGYTAMSRHVTSAGALYTYVARGLGPVTGISAAFVALVSYAAMQIGLFGGIGAVAASFFNPRLGSLPMAGHPPWWVYGAPAWVLVLIFGRLRVDFNSRVLGVLMGAECLVMIIFDAIMLAHPHGGHLSTDTLAPSGLAKPAISVAVVIAFTSFVGVEDTTNYSEESRPGTLGKAMRVSILVGACIYALSAWSMSVATGPDQVVGEARQQGSELMFNLVGASVGTTMVDVGHLLFLTSLFASCLSFHNTVSRYLFAMGREGVLPRALGITSRRTGTPKNASLCQSGIAAVVLVVAAVSGWDPMVQMFFWMGTLAGVGVAVLMCLASIAVLGFFARDPHGEPLTHRVVFPALAALALGAVVVLTLDHYAILLGVTPGAPVARLLPGVLVLAAAVGLIRGAHLYVRRDRPDAAYHHVGLGYEIADRPTTHHPVPPTTPEGK</sequence>
<comment type="subcellular location">
    <subcellularLocation>
        <location evidence="1">Cell membrane</location>
        <topology evidence="1">Multi-pass membrane protein</topology>
    </subcellularLocation>
</comment>
<evidence type="ECO:0000313" key="8">
    <source>
        <dbReference type="Proteomes" id="UP000294513"/>
    </source>
</evidence>
<evidence type="ECO:0000256" key="3">
    <source>
        <dbReference type="ARBA" id="ARBA00022692"/>
    </source>
</evidence>